<dbReference type="EMBL" id="JBHSDI010000011">
    <property type="protein sequence ID" value="MFC4259035.1"/>
    <property type="molecule type" value="Genomic_DNA"/>
</dbReference>
<dbReference type="Proteomes" id="UP001595798">
    <property type="component" value="Unassembled WGS sequence"/>
</dbReference>
<evidence type="ECO:0000313" key="2">
    <source>
        <dbReference type="Proteomes" id="UP001595798"/>
    </source>
</evidence>
<evidence type="ECO:0008006" key="3">
    <source>
        <dbReference type="Google" id="ProtNLM"/>
    </source>
</evidence>
<accession>A0ABV8QFD0</accession>
<proteinExistence type="predicted"/>
<sequence>MTTLLDGKAHQLAGLLKLITHLGMSPCIHSFNRYAYANNSPYRYKDPDGNVPVDTIWDIVNVAYDSGRIIYGKATGNDQIVAEATTDLAVDLAATLIPYVPAGSSKVARAGDAKNGTKSGAESAANAARLRGQLAGEEIAGGHAFQKHVLQNGEFAGLGIRTRRQFAEHISNVINNPTATRQLSGGRTAYWDDASSTVVIRNPRASDGGTAFQPKNGRKYFDNLR</sequence>
<evidence type="ECO:0000313" key="1">
    <source>
        <dbReference type="EMBL" id="MFC4259035.1"/>
    </source>
</evidence>
<protein>
    <recommendedName>
        <fullName evidence="3">RHS repeat-associated core domain-containing protein</fullName>
    </recommendedName>
</protein>
<name>A0ABV8QFD0_9GAMM</name>
<comment type="caution">
    <text evidence="1">The sequence shown here is derived from an EMBL/GenBank/DDBJ whole genome shotgun (WGS) entry which is preliminary data.</text>
</comment>
<dbReference type="RefSeq" id="WP_379886631.1">
    <property type="nucleotide sequence ID" value="NZ_JBHSDI010000011.1"/>
</dbReference>
<reference evidence="2" key="1">
    <citation type="journal article" date="2019" name="Int. J. Syst. Evol. Microbiol.">
        <title>The Global Catalogue of Microorganisms (GCM) 10K type strain sequencing project: providing services to taxonomists for standard genome sequencing and annotation.</title>
        <authorList>
            <consortium name="The Broad Institute Genomics Platform"/>
            <consortium name="The Broad Institute Genome Sequencing Center for Infectious Disease"/>
            <person name="Wu L."/>
            <person name="Ma J."/>
        </authorList>
    </citation>
    <scope>NUCLEOTIDE SEQUENCE [LARGE SCALE GENOMIC DNA]</scope>
    <source>
        <strain evidence="2">CECT 7297</strain>
    </source>
</reference>
<keyword evidence="2" id="KW-1185">Reference proteome</keyword>
<gene>
    <name evidence="1" type="ORF">ACFOZ5_08350</name>
</gene>
<organism evidence="1 2">
    <name type="scientific">Marinobacter lacisalsi</name>
    <dbReference type="NCBI Taxonomy" id="475979"/>
    <lineage>
        <taxon>Bacteria</taxon>
        <taxon>Pseudomonadati</taxon>
        <taxon>Pseudomonadota</taxon>
        <taxon>Gammaproteobacteria</taxon>
        <taxon>Pseudomonadales</taxon>
        <taxon>Marinobacteraceae</taxon>
        <taxon>Marinobacter</taxon>
    </lineage>
</organism>